<dbReference type="AlphaFoldDB" id="A0AA96WF27"/>
<accession>A0AA96WF27</accession>
<protein>
    <submittedName>
        <fullName evidence="2">Nucleotidyltransferase domain-containing protein</fullName>
    </submittedName>
</protein>
<reference evidence="2" key="1">
    <citation type="submission" date="2020-05" db="EMBL/GenBank/DDBJ databases">
        <authorList>
            <person name="Zhu T."/>
            <person name="Keshari N."/>
            <person name="Lu X."/>
        </authorList>
    </citation>
    <scope>NUCLEOTIDE SEQUENCE</scope>
    <source>
        <strain evidence="2">NK1-12</strain>
    </source>
</reference>
<dbReference type="InterPro" id="IPR002934">
    <property type="entry name" value="Polymerase_NTP_transf_dom"/>
</dbReference>
<proteinExistence type="predicted"/>
<sequence length="112" mass="12672">MPAIQSRDSNISTTLAACKWLLREYYGNRLQLLVLFGSAARQDLSPNSDLDLLVVLNPPIDYFSELRTIVDLLYPIQLEASHWISAKPALYSEFEAGATQLYRNIQQEGKVL</sequence>
<dbReference type="InterPro" id="IPR052548">
    <property type="entry name" value="Type_VII_TA_antitoxin"/>
</dbReference>
<evidence type="ECO:0000259" key="1">
    <source>
        <dbReference type="Pfam" id="PF01909"/>
    </source>
</evidence>
<organism evidence="2">
    <name type="scientific">Leptolyngbya sp. NK1-12</name>
    <dbReference type="NCBI Taxonomy" id="2547451"/>
    <lineage>
        <taxon>Bacteria</taxon>
        <taxon>Bacillati</taxon>
        <taxon>Cyanobacteriota</taxon>
        <taxon>Cyanophyceae</taxon>
        <taxon>Leptolyngbyales</taxon>
        <taxon>Leptolyngbyaceae</taxon>
        <taxon>Leptolyngbya group</taxon>
        <taxon>Leptolyngbya</taxon>
    </lineage>
</organism>
<dbReference type="EMBL" id="CP053586">
    <property type="protein sequence ID" value="WNZ23859.1"/>
    <property type="molecule type" value="Genomic_DNA"/>
</dbReference>
<name>A0AA96WF27_9CYAN</name>
<dbReference type="PANTHER" id="PTHR33933:SF1">
    <property type="entry name" value="PROTEIN ADENYLYLTRANSFERASE MNTA-RELATED"/>
    <property type="match status" value="1"/>
</dbReference>
<dbReference type="GO" id="GO:0016779">
    <property type="term" value="F:nucleotidyltransferase activity"/>
    <property type="evidence" value="ECO:0007669"/>
    <property type="project" value="InterPro"/>
</dbReference>
<evidence type="ECO:0000313" key="2">
    <source>
        <dbReference type="EMBL" id="WNZ23859.1"/>
    </source>
</evidence>
<dbReference type="Pfam" id="PF01909">
    <property type="entry name" value="NTP_transf_2"/>
    <property type="match status" value="1"/>
</dbReference>
<dbReference type="CDD" id="cd05403">
    <property type="entry name" value="NT_KNTase_like"/>
    <property type="match status" value="1"/>
</dbReference>
<feature type="domain" description="Polymerase nucleotidyl transferase" evidence="1">
    <location>
        <begin position="30"/>
        <end position="66"/>
    </location>
</feature>
<gene>
    <name evidence="2" type="ORF">HJG54_14000</name>
</gene>
<dbReference type="SUPFAM" id="SSF81301">
    <property type="entry name" value="Nucleotidyltransferase"/>
    <property type="match status" value="1"/>
</dbReference>
<dbReference type="Gene3D" id="3.30.460.10">
    <property type="entry name" value="Beta Polymerase, domain 2"/>
    <property type="match status" value="1"/>
</dbReference>
<dbReference type="InterPro" id="IPR043519">
    <property type="entry name" value="NT_sf"/>
</dbReference>
<dbReference type="RefSeq" id="WP_316429345.1">
    <property type="nucleotide sequence ID" value="NZ_CP053586.1"/>
</dbReference>
<dbReference type="PANTHER" id="PTHR33933">
    <property type="entry name" value="NUCLEOTIDYLTRANSFERASE"/>
    <property type="match status" value="1"/>
</dbReference>